<keyword evidence="3" id="KW-1185">Reference proteome</keyword>
<dbReference type="AlphaFoldDB" id="A0A167XJA8"/>
<evidence type="ECO:0000313" key="2">
    <source>
        <dbReference type="EMBL" id="KZP07277.1"/>
    </source>
</evidence>
<name>A0A167XJA8_9AGAM</name>
<sequence length="65" mass="6888">MRDALLLQRGDTLGDPLGDGESERSIVLPGVPTAAITTGAAPFNDLLIIPKHLDAIQAWLVIIVK</sequence>
<evidence type="ECO:0000313" key="3">
    <source>
        <dbReference type="Proteomes" id="UP000076532"/>
    </source>
</evidence>
<proteinExistence type="predicted"/>
<protein>
    <submittedName>
        <fullName evidence="2">Uncharacterized protein</fullName>
    </submittedName>
</protein>
<organism evidence="2 3">
    <name type="scientific">Athelia psychrophila</name>
    <dbReference type="NCBI Taxonomy" id="1759441"/>
    <lineage>
        <taxon>Eukaryota</taxon>
        <taxon>Fungi</taxon>
        <taxon>Dikarya</taxon>
        <taxon>Basidiomycota</taxon>
        <taxon>Agaricomycotina</taxon>
        <taxon>Agaricomycetes</taxon>
        <taxon>Agaricomycetidae</taxon>
        <taxon>Atheliales</taxon>
        <taxon>Atheliaceae</taxon>
        <taxon>Athelia</taxon>
    </lineage>
</organism>
<gene>
    <name evidence="2" type="ORF">FIBSPDRAFT_875676</name>
</gene>
<dbReference type="EMBL" id="KV417756">
    <property type="protein sequence ID" value="KZP07277.1"/>
    <property type="molecule type" value="Genomic_DNA"/>
</dbReference>
<dbReference type="Proteomes" id="UP000076532">
    <property type="component" value="Unassembled WGS sequence"/>
</dbReference>
<feature type="region of interest" description="Disordered" evidence="1">
    <location>
        <begin position="1"/>
        <end position="21"/>
    </location>
</feature>
<reference evidence="2 3" key="1">
    <citation type="journal article" date="2016" name="Mol. Biol. Evol.">
        <title>Comparative Genomics of Early-Diverging Mushroom-Forming Fungi Provides Insights into the Origins of Lignocellulose Decay Capabilities.</title>
        <authorList>
            <person name="Nagy L.G."/>
            <person name="Riley R."/>
            <person name="Tritt A."/>
            <person name="Adam C."/>
            <person name="Daum C."/>
            <person name="Floudas D."/>
            <person name="Sun H."/>
            <person name="Yadav J.S."/>
            <person name="Pangilinan J."/>
            <person name="Larsson K.H."/>
            <person name="Matsuura K."/>
            <person name="Barry K."/>
            <person name="Labutti K."/>
            <person name="Kuo R."/>
            <person name="Ohm R.A."/>
            <person name="Bhattacharya S.S."/>
            <person name="Shirouzu T."/>
            <person name="Yoshinaga Y."/>
            <person name="Martin F.M."/>
            <person name="Grigoriev I.V."/>
            <person name="Hibbett D.S."/>
        </authorList>
    </citation>
    <scope>NUCLEOTIDE SEQUENCE [LARGE SCALE GENOMIC DNA]</scope>
    <source>
        <strain evidence="2 3">CBS 109695</strain>
    </source>
</reference>
<accession>A0A167XJA8</accession>
<evidence type="ECO:0000256" key="1">
    <source>
        <dbReference type="SAM" id="MobiDB-lite"/>
    </source>
</evidence>